<feature type="domain" description="PKD" evidence="2">
    <location>
        <begin position="648"/>
        <end position="693"/>
    </location>
</feature>
<dbReference type="OrthoDB" id="7794186at2"/>
<evidence type="ECO:0000313" key="3">
    <source>
        <dbReference type="EMBL" id="AKP52197.1"/>
    </source>
</evidence>
<evidence type="ECO:0000259" key="2">
    <source>
        <dbReference type="PROSITE" id="PS50093"/>
    </source>
</evidence>
<dbReference type="InterPro" id="IPR035986">
    <property type="entry name" value="PKD_dom_sf"/>
</dbReference>
<dbReference type="InterPro" id="IPR026341">
    <property type="entry name" value="T9SS_type_B"/>
</dbReference>
<feature type="transmembrane region" description="Helical" evidence="1">
    <location>
        <begin position="21"/>
        <end position="43"/>
    </location>
</feature>
<sequence length="802" mass="89151">MEEVLMYINKSSVGYRTLFFFCKRGLLSTVFKVLVCFLIFLTFPQDLFSQQGFPYCESFQQAIERKETVLGGHAKISDGVLRLTDAVGDQSGYVYIDIPFSSSFGVKASFEYFSYGGTGADGLTVFLFDGSTTSFSPGAFGGSLGYAMNAKVGGLTNAYMGVGFDSFGNFGNNSEGKTGGFPQEESKLHPNAIVIRGPGKGFNGYHYITGVKTNEGGAYGLPEDQRFPISSGGPNTRRVTDPDKNGYRKVIIKLRPKNGGTGFYLDVEMIFTSSDGNPRQITLIDNKDYPYPSPKTLKIGFAASTGGETNIHEIRNLLVEVADEDNLKKPTTSVVEGFLVCEGQENHLEIPKEQYNLPNQDSRISCMRFYESLEQIEEMEKDPCLSGTCSDDETRLALKEGVFRYSGDGSKFSFIPNPGFAGEEVQAYFTITDNYGKSSEGSPVVLKVLDKPEPISIMINDLPIVNMDACPGESVNLSVHSLEEIQQYEWYKDGERLQNFSESSITVYSPGVYHASVITREGCPLVSESIGIAYPSFPDLVVPNSLFGCHPEIFPDPREYITDYDAEFYDYQFEDESGSLFLNEEVLDLTDDGLYLIRVKPKSLECWSEPLTFRLRLPEEALEAMADYVLNATGNKEEAEDGILSTDQIRFIDHSKGNPQKWNWDFGDGNTSSQRSPVHVYNEKGEFIVSLTVETGPDCAATYQLPISIRRTYRVMFPTGFTPSREEDNFFMPKMKGIAAMDLKIFNTWGEFVFQTTAINGPGWDGTINGKPLPPGTYVYRGDFETNKGELVTRSGKFLLIR</sequence>
<evidence type="ECO:0000256" key="1">
    <source>
        <dbReference type="SAM" id="Phobius"/>
    </source>
</evidence>
<keyword evidence="4" id="KW-1185">Reference proteome</keyword>
<dbReference type="KEGG" id="camu:CA2015_2787"/>
<dbReference type="SUPFAM" id="SSF49299">
    <property type="entry name" value="PKD domain"/>
    <property type="match status" value="1"/>
</dbReference>
<dbReference type="Gene3D" id="2.60.120.200">
    <property type="match status" value="1"/>
</dbReference>
<dbReference type="GO" id="GO:0005975">
    <property type="term" value="P:carbohydrate metabolic process"/>
    <property type="evidence" value="ECO:0007669"/>
    <property type="project" value="UniProtKB-ARBA"/>
</dbReference>
<dbReference type="InterPro" id="IPR022409">
    <property type="entry name" value="PKD/Chitinase_dom"/>
</dbReference>
<gene>
    <name evidence="3" type="ORF">CA2015_2787</name>
</gene>
<dbReference type="Pfam" id="PF18911">
    <property type="entry name" value="PKD_4"/>
    <property type="match status" value="1"/>
</dbReference>
<dbReference type="InterPro" id="IPR000601">
    <property type="entry name" value="PKD_dom"/>
</dbReference>
<dbReference type="Proteomes" id="UP000036520">
    <property type="component" value="Chromosome"/>
</dbReference>
<keyword evidence="1" id="KW-1133">Transmembrane helix</keyword>
<name>A0A0H4PUZ6_9BACT</name>
<reference evidence="3 4" key="1">
    <citation type="submission" date="2015-07" db="EMBL/GenBank/DDBJ databases">
        <authorList>
            <person name="Kim K.M."/>
        </authorList>
    </citation>
    <scope>NUCLEOTIDE SEQUENCE [LARGE SCALE GENOMIC DNA]</scope>
    <source>
        <strain evidence="3 4">KCTC 12363</strain>
    </source>
</reference>
<dbReference type="AlphaFoldDB" id="A0A0H4PUZ6"/>
<dbReference type="Gene3D" id="2.60.40.10">
    <property type="entry name" value="Immunoglobulins"/>
    <property type="match status" value="1"/>
</dbReference>
<keyword evidence="1" id="KW-0812">Transmembrane</keyword>
<dbReference type="STRING" id="320787.CA2015_2787"/>
<dbReference type="InterPro" id="IPR013320">
    <property type="entry name" value="ConA-like_dom_sf"/>
</dbReference>
<protein>
    <submittedName>
        <fullName evidence="3">PKD domain containing protein</fullName>
    </submittedName>
</protein>
<dbReference type="RefSeq" id="WP_048642452.1">
    <property type="nucleotide sequence ID" value="NZ_CP012040.1"/>
</dbReference>
<dbReference type="NCBIfam" id="TIGR04131">
    <property type="entry name" value="Bac_Flav_CTERM"/>
    <property type="match status" value="1"/>
</dbReference>
<dbReference type="SUPFAM" id="SSF49899">
    <property type="entry name" value="Concanavalin A-like lectins/glucanases"/>
    <property type="match status" value="1"/>
</dbReference>
<evidence type="ECO:0000313" key="4">
    <source>
        <dbReference type="Proteomes" id="UP000036520"/>
    </source>
</evidence>
<dbReference type="SMART" id="SM00089">
    <property type="entry name" value="PKD"/>
    <property type="match status" value="1"/>
</dbReference>
<dbReference type="EMBL" id="CP012040">
    <property type="protein sequence ID" value="AKP52197.1"/>
    <property type="molecule type" value="Genomic_DNA"/>
</dbReference>
<organism evidence="3 4">
    <name type="scientific">Cyclobacterium amurskyense</name>
    <dbReference type="NCBI Taxonomy" id="320787"/>
    <lineage>
        <taxon>Bacteria</taxon>
        <taxon>Pseudomonadati</taxon>
        <taxon>Bacteroidota</taxon>
        <taxon>Cytophagia</taxon>
        <taxon>Cytophagales</taxon>
        <taxon>Cyclobacteriaceae</taxon>
        <taxon>Cyclobacterium</taxon>
    </lineage>
</organism>
<dbReference type="Pfam" id="PF13585">
    <property type="entry name" value="CHU_C"/>
    <property type="match status" value="1"/>
</dbReference>
<dbReference type="GO" id="GO:0004553">
    <property type="term" value="F:hydrolase activity, hydrolyzing O-glycosyl compounds"/>
    <property type="evidence" value="ECO:0007669"/>
    <property type="project" value="UniProtKB-ARBA"/>
</dbReference>
<accession>A0A0H4PUZ6</accession>
<proteinExistence type="predicted"/>
<keyword evidence="1" id="KW-0472">Membrane</keyword>
<dbReference type="InterPro" id="IPR013783">
    <property type="entry name" value="Ig-like_fold"/>
</dbReference>
<dbReference type="CDD" id="cd00146">
    <property type="entry name" value="PKD"/>
    <property type="match status" value="1"/>
</dbReference>
<dbReference type="PROSITE" id="PS50093">
    <property type="entry name" value="PKD"/>
    <property type="match status" value="1"/>
</dbReference>